<dbReference type="PANTHER" id="PTHR22091:SF1">
    <property type="entry name" value="COILED-COIL DOMAIN-CONTAINING PROTEIN 77"/>
    <property type="match status" value="1"/>
</dbReference>
<evidence type="ECO:0000313" key="4">
    <source>
        <dbReference type="Proteomes" id="UP000008141"/>
    </source>
</evidence>
<reference evidence="3 4" key="1">
    <citation type="journal article" date="2010" name="Plant Cell">
        <title>The Chlorella variabilis NC64A genome reveals adaptation to photosymbiosis, coevolution with viruses, and cryptic sex.</title>
        <authorList>
            <person name="Blanc G."/>
            <person name="Duncan G."/>
            <person name="Agarkova I."/>
            <person name="Borodovsky M."/>
            <person name="Gurnon J."/>
            <person name="Kuo A."/>
            <person name="Lindquist E."/>
            <person name="Lucas S."/>
            <person name="Pangilinan J."/>
            <person name="Polle J."/>
            <person name="Salamov A."/>
            <person name="Terry A."/>
            <person name="Yamada T."/>
            <person name="Dunigan D.D."/>
            <person name="Grigoriev I.V."/>
            <person name="Claverie J.M."/>
            <person name="Van Etten J.L."/>
        </authorList>
    </citation>
    <scope>NUCLEOTIDE SEQUENCE [LARGE SCALE GENOMIC DNA]</scope>
    <source>
        <strain evidence="3 4">NC64A</strain>
    </source>
</reference>
<dbReference type="OMA" id="HLSHMYR"/>
<evidence type="ECO:0008006" key="5">
    <source>
        <dbReference type="Google" id="ProtNLM"/>
    </source>
</evidence>
<feature type="coiled-coil region" evidence="1">
    <location>
        <begin position="301"/>
        <end position="328"/>
    </location>
</feature>
<keyword evidence="1" id="KW-0175">Coiled coil</keyword>
<proteinExistence type="predicted"/>
<dbReference type="EMBL" id="GL433856">
    <property type="protein sequence ID" value="EFN52358.1"/>
    <property type="molecule type" value="Genomic_DNA"/>
</dbReference>
<dbReference type="InParanoid" id="E1ZNQ4"/>
<dbReference type="InterPro" id="IPR037696">
    <property type="entry name" value="CCDC77"/>
</dbReference>
<protein>
    <recommendedName>
        <fullName evidence="5">Coiled-coil domain-containing 77</fullName>
    </recommendedName>
</protein>
<dbReference type="GeneID" id="17351907"/>
<dbReference type="AlphaFoldDB" id="E1ZNQ4"/>
<dbReference type="PANTHER" id="PTHR22091">
    <property type="entry name" value="COILED-COIL DOMAIN-CONTAINING PROTEIN 77"/>
    <property type="match status" value="1"/>
</dbReference>
<organism evidence="4">
    <name type="scientific">Chlorella variabilis</name>
    <name type="common">Green alga</name>
    <dbReference type="NCBI Taxonomy" id="554065"/>
    <lineage>
        <taxon>Eukaryota</taxon>
        <taxon>Viridiplantae</taxon>
        <taxon>Chlorophyta</taxon>
        <taxon>core chlorophytes</taxon>
        <taxon>Trebouxiophyceae</taxon>
        <taxon>Chlorellales</taxon>
        <taxon>Chlorellaceae</taxon>
        <taxon>Chlorella clade</taxon>
        <taxon>Chlorella</taxon>
    </lineage>
</organism>
<feature type="compositionally biased region" description="Gly residues" evidence="2">
    <location>
        <begin position="152"/>
        <end position="161"/>
    </location>
</feature>
<dbReference type="Proteomes" id="UP000008141">
    <property type="component" value="Unassembled WGS sequence"/>
</dbReference>
<feature type="compositionally biased region" description="Low complexity" evidence="2">
    <location>
        <begin position="417"/>
        <end position="426"/>
    </location>
</feature>
<evidence type="ECO:0000256" key="1">
    <source>
        <dbReference type="SAM" id="Coils"/>
    </source>
</evidence>
<feature type="coiled-coil region" evidence="1">
    <location>
        <begin position="198"/>
        <end position="257"/>
    </location>
</feature>
<keyword evidence="4" id="KW-1185">Reference proteome</keyword>
<feature type="region of interest" description="Disordered" evidence="2">
    <location>
        <begin position="416"/>
        <end position="440"/>
    </location>
</feature>
<dbReference type="STRING" id="554065.E1ZNQ4"/>
<dbReference type="KEGG" id="cvr:CHLNCDRAFT_138772"/>
<accession>E1ZNQ4</accession>
<dbReference type="eggNOG" id="ENOG502QT8A">
    <property type="taxonomic scope" value="Eukaryota"/>
</dbReference>
<feature type="region of interest" description="Disordered" evidence="2">
    <location>
        <begin position="115"/>
        <end position="172"/>
    </location>
</feature>
<sequence length="440" mass="47797">MADPADETHSLLAYYQHRVSAADAERQELLERVAACSGPTPAETYKLQAENRKRTDEVRELQKALSDAHTYLFEERERLLALQAENDSLRLQEVEDRARIKQLLSLTRPVEHKVVYGSENGPHSNAVFPRSSGGASGVGSSGSSRSPRRGARAGGAGGGSRESGVPPAGGPAPERILRTVYLPTAQGEALALRCEALQAQLAEQKRFAAERIAALQEDRAIRERDAAAAATALSATAEELAEKLRGAEEALRCTTRDYILARQQRDVAEEAAAAARAALQAQLAQRAEELLKFETVHKLLRSQLEARAADAERRAARASARARELQLRRAHEMEGWASDVGQLRKRIAAVERRLAQAALLQRLPDDERRDAVLARHARLLPGGSQAFDYECSLDDLVAELLCVKDSLLGMGERVRGAAQPAAAAQQHEGDEPLGESQDAG</sequence>
<dbReference type="OrthoDB" id="191169at2759"/>
<gene>
    <name evidence="3" type="ORF">CHLNCDRAFT_138772</name>
</gene>
<evidence type="ECO:0000313" key="3">
    <source>
        <dbReference type="EMBL" id="EFN52358.1"/>
    </source>
</evidence>
<evidence type="ECO:0000256" key="2">
    <source>
        <dbReference type="SAM" id="MobiDB-lite"/>
    </source>
</evidence>
<dbReference type="RefSeq" id="XP_005844460.1">
    <property type="nucleotide sequence ID" value="XM_005844398.1"/>
</dbReference>
<name>E1ZNQ4_CHLVA</name>